<dbReference type="AlphaFoldDB" id="A0A8R7JXQ2"/>
<keyword evidence="2" id="KW-1185">Reference proteome</keyword>
<protein>
    <submittedName>
        <fullName evidence="1">Uncharacterized protein</fullName>
    </submittedName>
</protein>
<dbReference type="Proteomes" id="UP000015106">
    <property type="component" value="Chromosome 1"/>
</dbReference>
<proteinExistence type="predicted"/>
<reference evidence="2" key="1">
    <citation type="journal article" date="2013" name="Nature">
        <title>Draft genome of the wheat A-genome progenitor Triticum urartu.</title>
        <authorList>
            <person name="Ling H.Q."/>
            <person name="Zhao S."/>
            <person name="Liu D."/>
            <person name="Wang J."/>
            <person name="Sun H."/>
            <person name="Zhang C."/>
            <person name="Fan H."/>
            <person name="Li D."/>
            <person name="Dong L."/>
            <person name="Tao Y."/>
            <person name="Gao C."/>
            <person name="Wu H."/>
            <person name="Li Y."/>
            <person name="Cui Y."/>
            <person name="Guo X."/>
            <person name="Zheng S."/>
            <person name="Wang B."/>
            <person name="Yu K."/>
            <person name="Liang Q."/>
            <person name="Yang W."/>
            <person name="Lou X."/>
            <person name="Chen J."/>
            <person name="Feng M."/>
            <person name="Jian J."/>
            <person name="Zhang X."/>
            <person name="Luo G."/>
            <person name="Jiang Y."/>
            <person name="Liu J."/>
            <person name="Wang Z."/>
            <person name="Sha Y."/>
            <person name="Zhang B."/>
            <person name="Wu H."/>
            <person name="Tang D."/>
            <person name="Shen Q."/>
            <person name="Xue P."/>
            <person name="Zou S."/>
            <person name="Wang X."/>
            <person name="Liu X."/>
            <person name="Wang F."/>
            <person name="Yang Y."/>
            <person name="An X."/>
            <person name="Dong Z."/>
            <person name="Zhang K."/>
            <person name="Zhang X."/>
            <person name="Luo M.C."/>
            <person name="Dvorak J."/>
            <person name="Tong Y."/>
            <person name="Wang J."/>
            <person name="Yang H."/>
            <person name="Li Z."/>
            <person name="Wang D."/>
            <person name="Zhang A."/>
            <person name="Wang J."/>
        </authorList>
    </citation>
    <scope>NUCLEOTIDE SEQUENCE</scope>
    <source>
        <strain evidence="2">cv. G1812</strain>
    </source>
</reference>
<reference evidence="1" key="3">
    <citation type="submission" date="2022-06" db="UniProtKB">
        <authorList>
            <consortium name="EnsemblPlants"/>
        </authorList>
    </citation>
    <scope>IDENTIFICATION</scope>
</reference>
<organism evidence="1 2">
    <name type="scientific">Triticum urartu</name>
    <name type="common">Red wild einkorn</name>
    <name type="synonym">Crithodium urartu</name>
    <dbReference type="NCBI Taxonomy" id="4572"/>
    <lineage>
        <taxon>Eukaryota</taxon>
        <taxon>Viridiplantae</taxon>
        <taxon>Streptophyta</taxon>
        <taxon>Embryophyta</taxon>
        <taxon>Tracheophyta</taxon>
        <taxon>Spermatophyta</taxon>
        <taxon>Magnoliopsida</taxon>
        <taxon>Liliopsida</taxon>
        <taxon>Poales</taxon>
        <taxon>Poaceae</taxon>
        <taxon>BOP clade</taxon>
        <taxon>Pooideae</taxon>
        <taxon>Triticodae</taxon>
        <taxon>Triticeae</taxon>
        <taxon>Triticinae</taxon>
        <taxon>Triticum</taxon>
    </lineage>
</organism>
<evidence type="ECO:0000313" key="2">
    <source>
        <dbReference type="Proteomes" id="UP000015106"/>
    </source>
</evidence>
<evidence type="ECO:0000313" key="1">
    <source>
        <dbReference type="EnsemblPlants" id="TuG1812G0100001246.01.T01.cds457586"/>
    </source>
</evidence>
<accession>A0A8R7JXQ2</accession>
<dbReference type="EnsemblPlants" id="TuG1812G0100001246.01.T01">
    <property type="protein sequence ID" value="TuG1812G0100001246.01.T01.cds457586"/>
    <property type="gene ID" value="TuG1812G0100001246.01"/>
</dbReference>
<name>A0A8R7JXQ2_TRIUA</name>
<dbReference type="Gramene" id="TuG1812G0100001246.01.T01">
    <property type="protein sequence ID" value="TuG1812G0100001246.01.T01.cds457586"/>
    <property type="gene ID" value="TuG1812G0100001246.01"/>
</dbReference>
<sequence>MSSCHNELHQGERWIVYIILSKCKIIGCLRHKGNASYQLQTSRKYRQGSGHSMSCRNMAHLNR</sequence>
<reference evidence="1" key="2">
    <citation type="submission" date="2018-03" db="EMBL/GenBank/DDBJ databases">
        <title>The Triticum urartu genome reveals the dynamic nature of wheat genome evolution.</title>
        <authorList>
            <person name="Ling H."/>
            <person name="Ma B."/>
            <person name="Shi X."/>
            <person name="Liu H."/>
            <person name="Dong L."/>
            <person name="Sun H."/>
            <person name="Cao Y."/>
            <person name="Gao Q."/>
            <person name="Zheng S."/>
            <person name="Li Y."/>
            <person name="Yu Y."/>
            <person name="Du H."/>
            <person name="Qi M."/>
            <person name="Li Y."/>
            <person name="Yu H."/>
            <person name="Cui Y."/>
            <person name="Wang N."/>
            <person name="Chen C."/>
            <person name="Wu H."/>
            <person name="Zhao Y."/>
            <person name="Zhang J."/>
            <person name="Li Y."/>
            <person name="Zhou W."/>
            <person name="Zhang B."/>
            <person name="Hu W."/>
            <person name="Eijk M."/>
            <person name="Tang J."/>
            <person name="Witsenboer H."/>
            <person name="Zhao S."/>
            <person name="Li Z."/>
            <person name="Zhang A."/>
            <person name="Wang D."/>
            <person name="Liang C."/>
        </authorList>
    </citation>
    <scope>NUCLEOTIDE SEQUENCE [LARGE SCALE GENOMIC DNA]</scope>
    <source>
        <strain evidence="1">cv. G1812</strain>
    </source>
</reference>